<gene>
    <name evidence="1" type="ORF">D3H65_04625</name>
</gene>
<organism evidence="1 2">
    <name type="scientific">Paraflavitalea soli</name>
    <dbReference type="NCBI Taxonomy" id="2315862"/>
    <lineage>
        <taxon>Bacteria</taxon>
        <taxon>Pseudomonadati</taxon>
        <taxon>Bacteroidota</taxon>
        <taxon>Chitinophagia</taxon>
        <taxon>Chitinophagales</taxon>
        <taxon>Chitinophagaceae</taxon>
        <taxon>Paraflavitalea</taxon>
    </lineage>
</organism>
<evidence type="ECO:0000313" key="1">
    <source>
        <dbReference type="EMBL" id="AXY73306.1"/>
    </source>
</evidence>
<dbReference type="EMBL" id="CP032157">
    <property type="protein sequence ID" value="AXY73306.1"/>
    <property type="molecule type" value="Genomic_DNA"/>
</dbReference>
<name>A0A3B7MJV0_9BACT</name>
<protein>
    <submittedName>
        <fullName evidence="1">Uncharacterized protein</fullName>
    </submittedName>
</protein>
<dbReference type="KEGG" id="pseg:D3H65_04625"/>
<evidence type="ECO:0000313" key="2">
    <source>
        <dbReference type="Proteomes" id="UP000263900"/>
    </source>
</evidence>
<reference evidence="1 2" key="1">
    <citation type="submission" date="2018-09" db="EMBL/GenBank/DDBJ databases">
        <title>Genome sequencing of strain 6GH32-13.</title>
        <authorList>
            <person name="Weon H.-Y."/>
            <person name="Heo J."/>
            <person name="Kwon S.-W."/>
        </authorList>
    </citation>
    <scope>NUCLEOTIDE SEQUENCE [LARGE SCALE GENOMIC DNA]</scope>
    <source>
        <strain evidence="1 2">5GH32-13</strain>
    </source>
</reference>
<proteinExistence type="predicted"/>
<dbReference type="Proteomes" id="UP000263900">
    <property type="component" value="Chromosome"/>
</dbReference>
<dbReference type="RefSeq" id="WP_119049144.1">
    <property type="nucleotide sequence ID" value="NZ_CP032157.1"/>
</dbReference>
<accession>A0A3B7MJV0</accession>
<keyword evidence="2" id="KW-1185">Reference proteome</keyword>
<sequence length="339" mass="38951">MPAKTTIWIIYEYLRGILAPDYQTPGTDDAYIDREFLEELRGASDCNCIRLLASLGIDFRNYEKPGIDDEQRKAFTVIVRKIILHIRELTKLPKSYPEKALTVATKFAISLKDFDAQDLRPAISIQENAEYVRISSFESYLRYVVAKNTSINPSLPATIDMDKPGRYYWMLTNKRRYDKIKISQLGSRTGWVFLAHGKDLASPIANKNVESLLDNLGFYLHEIKPNDQYISFTYPDSFGEMLFQPTTLTGDWGFADDTTISFGNEFFLSYKLEDFWGRTFSVSGSEKQIKERVHRSLNGADQKTYTFSVDALGPLSNRILRADITQILEEAQERYLQSI</sequence>
<dbReference type="AlphaFoldDB" id="A0A3B7MJV0"/>